<dbReference type="InterPro" id="IPR000277">
    <property type="entry name" value="Cys/Met-Metab_PyrdxlP-dep_enz"/>
</dbReference>
<feature type="modified residue" description="N6-(pyridoxal phosphate)lysine" evidence="3">
    <location>
        <position position="199"/>
    </location>
</feature>
<dbReference type="GO" id="GO:0004123">
    <property type="term" value="F:cystathionine gamma-lyase activity"/>
    <property type="evidence" value="ECO:0007669"/>
    <property type="project" value="TreeGrafter"/>
</dbReference>
<dbReference type="EMBL" id="QWGB01000005">
    <property type="protein sequence ID" value="RIJ24740.1"/>
    <property type="molecule type" value="Genomic_DNA"/>
</dbReference>
<evidence type="ECO:0000256" key="3">
    <source>
        <dbReference type="PIRSR" id="PIRSR001434-2"/>
    </source>
</evidence>
<accession>A0A399R0Q7</accession>
<proteinExistence type="inferred from homology"/>
<dbReference type="NCBIfam" id="NF005758">
    <property type="entry name" value="PRK07582.1"/>
    <property type="match status" value="1"/>
</dbReference>
<dbReference type="EC" id="4.4.1.1" evidence="5"/>
<protein>
    <submittedName>
        <fullName evidence="5">Cystathionine gamma-lyase</fullName>
        <ecNumber evidence="5">4.4.1.1</ecNumber>
    </submittedName>
</protein>
<name>A0A399R0Q7_9PROT</name>
<dbReference type="InterPro" id="IPR015422">
    <property type="entry name" value="PyrdxlP-dep_Trfase_small"/>
</dbReference>
<keyword evidence="5" id="KW-0456">Lyase</keyword>
<keyword evidence="2 3" id="KW-0663">Pyridoxal phosphate</keyword>
<comment type="caution">
    <text evidence="5">The sequence shown here is derived from an EMBL/GenBank/DDBJ whole genome shotgun (WGS) entry which is preliminary data.</text>
</comment>
<reference evidence="5 6" key="1">
    <citation type="submission" date="2018-08" db="EMBL/GenBank/DDBJ databases">
        <title>Henriciella mobilis sp. nov., isolated from seawater.</title>
        <authorList>
            <person name="Cheng H."/>
            <person name="Wu Y.-H."/>
            <person name="Xu X.-W."/>
            <person name="Guo L.-L."/>
        </authorList>
    </citation>
    <scope>NUCLEOTIDE SEQUENCE [LARGE SCALE GENOMIC DNA]</scope>
    <source>
        <strain evidence="5 6">CCUG66934</strain>
    </source>
</reference>
<dbReference type="RefSeq" id="WP_119379927.1">
    <property type="nucleotide sequence ID" value="NZ_QWGB01000005.1"/>
</dbReference>
<evidence type="ECO:0000256" key="4">
    <source>
        <dbReference type="RuleBase" id="RU362118"/>
    </source>
</evidence>
<organism evidence="5 6">
    <name type="scientific">Henriciella barbarensis</name>
    <dbReference type="NCBI Taxonomy" id="86342"/>
    <lineage>
        <taxon>Bacteria</taxon>
        <taxon>Pseudomonadati</taxon>
        <taxon>Pseudomonadota</taxon>
        <taxon>Alphaproteobacteria</taxon>
        <taxon>Hyphomonadales</taxon>
        <taxon>Hyphomonadaceae</taxon>
        <taxon>Henriciella</taxon>
    </lineage>
</organism>
<dbReference type="PIRSF" id="PIRSF001434">
    <property type="entry name" value="CGS"/>
    <property type="match status" value="1"/>
</dbReference>
<dbReference type="PANTHER" id="PTHR11808:SF85">
    <property type="entry name" value="CYSTATHIONINE GAMMA-LYASE-RELATED"/>
    <property type="match status" value="1"/>
</dbReference>
<dbReference type="Gene3D" id="3.90.1150.10">
    <property type="entry name" value="Aspartate Aminotransferase, domain 1"/>
    <property type="match status" value="1"/>
</dbReference>
<comment type="similarity">
    <text evidence="4">Belongs to the trans-sulfuration enzymes family.</text>
</comment>
<dbReference type="PANTHER" id="PTHR11808">
    <property type="entry name" value="TRANS-SULFURATION ENZYME FAMILY MEMBER"/>
    <property type="match status" value="1"/>
</dbReference>
<comment type="cofactor">
    <cofactor evidence="1 4">
        <name>pyridoxal 5'-phosphate</name>
        <dbReference type="ChEBI" id="CHEBI:597326"/>
    </cofactor>
</comment>
<dbReference type="SUPFAM" id="SSF53383">
    <property type="entry name" value="PLP-dependent transferases"/>
    <property type="match status" value="1"/>
</dbReference>
<dbReference type="GO" id="GO:0019346">
    <property type="term" value="P:transsulfuration"/>
    <property type="evidence" value="ECO:0007669"/>
    <property type="project" value="InterPro"/>
</dbReference>
<dbReference type="GO" id="GO:0030170">
    <property type="term" value="F:pyridoxal phosphate binding"/>
    <property type="evidence" value="ECO:0007669"/>
    <property type="project" value="InterPro"/>
</dbReference>
<dbReference type="OrthoDB" id="9790858at2"/>
<dbReference type="GO" id="GO:0019343">
    <property type="term" value="P:cysteine biosynthetic process via cystathionine"/>
    <property type="evidence" value="ECO:0007669"/>
    <property type="project" value="TreeGrafter"/>
</dbReference>
<dbReference type="AlphaFoldDB" id="A0A399R0Q7"/>
<dbReference type="InterPro" id="IPR015421">
    <property type="entry name" value="PyrdxlP-dep_Trfase_major"/>
</dbReference>
<evidence type="ECO:0000256" key="2">
    <source>
        <dbReference type="ARBA" id="ARBA00022898"/>
    </source>
</evidence>
<evidence type="ECO:0000313" key="6">
    <source>
        <dbReference type="Proteomes" id="UP000265431"/>
    </source>
</evidence>
<gene>
    <name evidence="5" type="ORF">D1224_07040</name>
</gene>
<dbReference type="Gene3D" id="3.40.640.10">
    <property type="entry name" value="Type I PLP-dependent aspartate aminotransferase-like (Major domain)"/>
    <property type="match status" value="1"/>
</dbReference>
<dbReference type="InterPro" id="IPR015424">
    <property type="entry name" value="PyrdxlP-dep_Trfase"/>
</dbReference>
<dbReference type="GO" id="GO:0005737">
    <property type="term" value="C:cytoplasm"/>
    <property type="evidence" value="ECO:0007669"/>
    <property type="project" value="TreeGrafter"/>
</dbReference>
<sequence>MSTKADQTRRRVLDMLHGRARKVAKGESLAPPIINAAKYALPGAPDHPFPYGRFDNPGWQAIEDAIGALEDAPTVCFPSGMAAVTAGLMALAGPGARVLLPSDGYYTVRVLIEDFLRQHGIEPVLVPTRQMDTYDLSGFDLVWLETPSNPGLDVCDIKAICERAHAADAKVCVDNTTATPLLQDPLALGADMVVASDTKALAGHSDVLFGHVASKDESLIERVRQWRKLSGATPGPTEAYLAYRGLMTLELRLERMCANADALARLLQGHAAVSAVRFPGLEDDPSHAIASRQMVRPGFVLGATFGSEDAAERFIDDCPAIFHATSFGGIQTSGERRARWGDDVAPGYVRLSAGCEPTDALLDAVSQTLDTL</sequence>
<dbReference type="Pfam" id="PF01053">
    <property type="entry name" value="Cys_Met_Meta_PP"/>
    <property type="match status" value="1"/>
</dbReference>
<keyword evidence="6" id="KW-1185">Reference proteome</keyword>
<evidence type="ECO:0000313" key="5">
    <source>
        <dbReference type="EMBL" id="RIJ24740.1"/>
    </source>
</evidence>
<evidence type="ECO:0000256" key="1">
    <source>
        <dbReference type="ARBA" id="ARBA00001933"/>
    </source>
</evidence>
<dbReference type="Proteomes" id="UP000265431">
    <property type="component" value="Unassembled WGS sequence"/>
</dbReference>